<evidence type="ECO:0008006" key="4">
    <source>
        <dbReference type="Google" id="ProtNLM"/>
    </source>
</evidence>
<sequence length="185" mass="19760">MTQEAALKTRYAGMDTDALLALWQGQERMDWAEALLAEELQARGVESQRLEELAAARDPQGASSVSAAVGAPTGLAYFFLIRMGAVALAFAAERTVGSMYGETWARLALLAVLLGYVVLGGWQVWHRTRRPMGGASAFGTAYQTIELGVLALALMAGLGWAFSQIPESEPEMPDQPVGAPSVMDP</sequence>
<name>A0ABY9YJU2_9GAMM</name>
<evidence type="ECO:0000313" key="3">
    <source>
        <dbReference type="Proteomes" id="UP001302072"/>
    </source>
</evidence>
<evidence type="ECO:0000313" key="2">
    <source>
        <dbReference type="EMBL" id="WNH51146.1"/>
    </source>
</evidence>
<reference evidence="2 3" key="1">
    <citation type="submission" date="2022-12" db="EMBL/GenBank/DDBJ databases">
        <title>Two new species, Stenotrophomonas aracearum and Stenotrophomonas oahuensis, isolated from Anthurium (Araceae family) in Hawaii.</title>
        <authorList>
            <person name="Chunag S.C."/>
            <person name="Dobhal S."/>
            <person name="Alvarez A."/>
            <person name="Arif M."/>
        </authorList>
    </citation>
    <scope>NUCLEOTIDE SEQUENCE [LARGE SCALE GENOMIC DNA]</scope>
    <source>
        <strain evidence="2 3">A5586</strain>
    </source>
</reference>
<accession>A0ABY9YJU2</accession>
<organism evidence="2 3">
    <name type="scientific">Stenotrophomonas oahuensis</name>
    <dbReference type="NCBI Taxonomy" id="3003271"/>
    <lineage>
        <taxon>Bacteria</taxon>
        <taxon>Pseudomonadati</taxon>
        <taxon>Pseudomonadota</taxon>
        <taxon>Gammaproteobacteria</taxon>
        <taxon>Lysobacterales</taxon>
        <taxon>Lysobacteraceae</taxon>
        <taxon>Stenotrophomonas</taxon>
    </lineage>
</organism>
<protein>
    <recommendedName>
        <fullName evidence="4">Transmembrane protein</fullName>
    </recommendedName>
</protein>
<feature type="transmembrane region" description="Helical" evidence="1">
    <location>
        <begin position="145"/>
        <end position="162"/>
    </location>
</feature>
<feature type="transmembrane region" description="Helical" evidence="1">
    <location>
        <begin position="104"/>
        <end position="125"/>
    </location>
</feature>
<keyword evidence="1" id="KW-1133">Transmembrane helix</keyword>
<keyword evidence="1" id="KW-0472">Membrane</keyword>
<dbReference type="Proteomes" id="UP001302072">
    <property type="component" value="Chromosome"/>
</dbReference>
<dbReference type="EMBL" id="CP115541">
    <property type="protein sequence ID" value="WNH51146.1"/>
    <property type="molecule type" value="Genomic_DNA"/>
</dbReference>
<proteinExistence type="predicted"/>
<evidence type="ECO:0000256" key="1">
    <source>
        <dbReference type="SAM" id="Phobius"/>
    </source>
</evidence>
<keyword evidence="1" id="KW-0812">Transmembrane</keyword>
<gene>
    <name evidence="2" type="ORF">PDM29_12290</name>
</gene>
<feature type="transmembrane region" description="Helical" evidence="1">
    <location>
        <begin position="74"/>
        <end position="92"/>
    </location>
</feature>
<keyword evidence="3" id="KW-1185">Reference proteome</keyword>
<dbReference type="RefSeq" id="WP_311190405.1">
    <property type="nucleotide sequence ID" value="NZ_CP115541.1"/>
</dbReference>